<evidence type="ECO:0000259" key="5">
    <source>
        <dbReference type="PROSITE" id="PS01124"/>
    </source>
</evidence>
<protein>
    <submittedName>
        <fullName evidence="6">Helix-turn-helix domain-containing protein</fullName>
    </submittedName>
</protein>
<dbReference type="InterPro" id="IPR009057">
    <property type="entry name" value="Homeodomain-like_sf"/>
</dbReference>
<comment type="caution">
    <text evidence="6">The sequence shown here is derived from an EMBL/GenBank/DDBJ whole genome shotgun (WGS) entry which is preliminary data.</text>
</comment>
<evidence type="ECO:0000256" key="4">
    <source>
        <dbReference type="SAM" id="Phobius"/>
    </source>
</evidence>
<keyword evidence="4" id="KW-1133">Transmembrane helix</keyword>
<evidence type="ECO:0000313" key="6">
    <source>
        <dbReference type="EMBL" id="NBC72605.1"/>
    </source>
</evidence>
<name>A0A7X4YU29_9BACL</name>
<dbReference type="Proteomes" id="UP000558113">
    <property type="component" value="Unassembled WGS sequence"/>
</dbReference>
<dbReference type="PROSITE" id="PS01124">
    <property type="entry name" value="HTH_ARAC_FAMILY_2"/>
    <property type="match status" value="1"/>
</dbReference>
<dbReference type="Gene3D" id="1.10.10.60">
    <property type="entry name" value="Homeodomain-like"/>
    <property type="match status" value="2"/>
</dbReference>
<evidence type="ECO:0000256" key="1">
    <source>
        <dbReference type="ARBA" id="ARBA00023015"/>
    </source>
</evidence>
<dbReference type="EMBL" id="JAAAMU010000020">
    <property type="protein sequence ID" value="NBC72605.1"/>
    <property type="molecule type" value="Genomic_DNA"/>
</dbReference>
<keyword evidence="7" id="KW-1185">Reference proteome</keyword>
<dbReference type="RefSeq" id="WP_161703761.1">
    <property type="nucleotide sequence ID" value="NZ_JAAAMU010000020.1"/>
</dbReference>
<sequence length="745" mass="84746">MVTKHLRFQSGYAKVYASIAVVIVSIGLILSTALYYNFNNTASRIIQTYTKDQLSLIKYSTNLMFDNARYTLMQYNTNPAALKLLNYENMDQIEINELQRQIQAVNINMPYETNIYIYNRKANAFYYNRLVYRADEFPDQDIVNRLNGKVKKLAPIARSMPTYEAFKKETNRTEDVYTFVYYEGNPEVIPNAIILNLSNNWLKDTIRSMDSSISKEVIVTDASGEVILGNETYRYLDRVDRNPAFGAIFGGTNRAASGYWIGKLDGRKVLISYATSDVLDWKYIRITPYGQITDRIKSDLLATSLIVIGVVLLFLLIAYLIANNLFGAFRKYVAELERRFTSDKNKRYEAKQAFLRRLTEPDGRGAATQAQFDAHGIPFRTEDSFELVLVRIDRFREQDAPYTSRDKELFAYGLINLMNELAAASPFRGEAFALGEHRIALLLNGKFDDFESSSAAAADLIRSILEQAERVLRLKLSAAAGDILEDVSEIPYSVAECADAMNYRIFDGPGSVLYVSRLRELNKEAFKVPEAEVDRLTSLLLLGKREEAIMQIRGLLDGARLYPFAYLQLTVLQIAISLKEGLDRKNGNPSLVKMDHFFDIAQHLSRYESLGVLADELVMLGDALMAEIQHLQDKKTDRTSQRLSEILALVEQEYAKPGINPDEIAQRFDISAEYLRKLFKSATGESLSEHINKVRLDKAKELLANTDESIQEIAVRTGFSNTNYFYSLFKKHSGITPSEYRNLNK</sequence>
<feature type="transmembrane region" description="Helical" evidence="4">
    <location>
        <begin position="300"/>
        <end position="322"/>
    </location>
</feature>
<dbReference type="PANTHER" id="PTHR43280">
    <property type="entry name" value="ARAC-FAMILY TRANSCRIPTIONAL REGULATOR"/>
    <property type="match status" value="1"/>
</dbReference>
<keyword evidence="2" id="KW-0238">DNA-binding</keyword>
<dbReference type="GO" id="GO:0043565">
    <property type="term" value="F:sequence-specific DNA binding"/>
    <property type="evidence" value="ECO:0007669"/>
    <property type="project" value="InterPro"/>
</dbReference>
<keyword evidence="1" id="KW-0805">Transcription regulation</keyword>
<evidence type="ECO:0000256" key="2">
    <source>
        <dbReference type="ARBA" id="ARBA00023125"/>
    </source>
</evidence>
<feature type="domain" description="HTH araC/xylS-type" evidence="5">
    <location>
        <begin position="644"/>
        <end position="743"/>
    </location>
</feature>
<feature type="transmembrane region" description="Helical" evidence="4">
    <location>
        <begin position="15"/>
        <end position="36"/>
    </location>
</feature>
<dbReference type="InterPro" id="IPR018060">
    <property type="entry name" value="HTH_AraC"/>
</dbReference>
<dbReference type="InterPro" id="IPR020449">
    <property type="entry name" value="Tscrpt_reg_AraC-type_HTH"/>
</dbReference>
<dbReference type="InterPro" id="IPR018062">
    <property type="entry name" value="HTH_AraC-typ_CS"/>
</dbReference>
<dbReference type="GO" id="GO:0003700">
    <property type="term" value="F:DNA-binding transcription factor activity"/>
    <property type="evidence" value="ECO:0007669"/>
    <property type="project" value="InterPro"/>
</dbReference>
<keyword evidence="3" id="KW-0804">Transcription</keyword>
<dbReference type="PANTHER" id="PTHR43280:SF28">
    <property type="entry name" value="HTH-TYPE TRANSCRIPTIONAL ACTIVATOR RHAS"/>
    <property type="match status" value="1"/>
</dbReference>
<dbReference type="SUPFAM" id="SSF46689">
    <property type="entry name" value="Homeodomain-like"/>
    <property type="match status" value="1"/>
</dbReference>
<dbReference type="AlphaFoldDB" id="A0A7X4YU29"/>
<reference evidence="6 7" key="1">
    <citation type="submission" date="2020-01" db="EMBL/GenBank/DDBJ databases">
        <title>Paenibacillus soybeanensis sp. nov. isolated from the nodules of soybean (Glycine max(L.) Merr).</title>
        <authorList>
            <person name="Wang H."/>
        </authorList>
    </citation>
    <scope>NUCLEOTIDE SEQUENCE [LARGE SCALE GENOMIC DNA]</scope>
    <source>
        <strain evidence="6 7">DSM 23054</strain>
    </source>
</reference>
<keyword evidence="4" id="KW-0472">Membrane</keyword>
<evidence type="ECO:0000313" key="7">
    <source>
        <dbReference type="Proteomes" id="UP000558113"/>
    </source>
</evidence>
<dbReference type="Pfam" id="PF12833">
    <property type="entry name" value="HTH_18"/>
    <property type="match status" value="1"/>
</dbReference>
<evidence type="ECO:0000256" key="3">
    <source>
        <dbReference type="ARBA" id="ARBA00023163"/>
    </source>
</evidence>
<dbReference type="PRINTS" id="PR00032">
    <property type="entry name" value="HTHARAC"/>
</dbReference>
<organism evidence="6 7">
    <name type="scientific">Paenibacillus sacheonensis</name>
    <dbReference type="NCBI Taxonomy" id="742054"/>
    <lineage>
        <taxon>Bacteria</taxon>
        <taxon>Bacillati</taxon>
        <taxon>Bacillota</taxon>
        <taxon>Bacilli</taxon>
        <taxon>Bacillales</taxon>
        <taxon>Paenibacillaceae</taxon>
        <taxon>Paenibacillus</taxon>
    </lineage>
</organism>
<dbReference type="SMART" id="SM00342">
    <property type="entry name" value="HTH_ARAC"/>
    <property type="match status" value="1"/>
</dbReference>
<accession>A0A7X4YU29</accession>
<dbReference type="PROSITE" id="PS00041">
    <property type="entry name" value="HTH_ARAC_FAMILY_1"/>
    <property type="match status" value="1"/>
</dbReference>
<keyword evidence="4" id="KW-0812">Transmembrane</keyword>
<gene>
    <name evidence="6" type="ORF">GT003_26715</name>
</gene>
<proteinExistence type="predicted"/>
<dbReference type="OrthoDB" id="2503690at2"/>